<dbReference type="AlphaFoldDB" id="A0A5B8U140"/>
<dbReference type="Proteomes" id="UP000321805">
    <property type="component" value="Chromosome"/>
</dbReference>
<evidence type="ECO:0000313" key="5">
    <source>
        <dbReference type="Proteomes" id="UP000321805"/>
    </source>
</evidence>
<dbReference type="InterPro" id="IPR009057">
    <property type="entry name" value="Homeodomain-like_sf"/>
</dbReference>
<dbReference type="OrthoDB" id="6929199at2"/>
<keyword evidence="5" id="KW-1185">Reference proteome</keyword>
<dbReference type="PANTHER" id="PTHR30055:SF231">
    <property type="entry name" value="TRANSCRIPTIONAL REGULATORY PROTEIN (PROBABLY DEOR-FAMILY)-RELATED"/>
    <property type="match status" value="1"/>
</dbReference>
<accession>A0A5B8U140</accession>
<dbReference type="PROSITE" id="PS50977">
    <property type="entry name" value="HTH_TETR_2"/>
    <property type="match status" value="1"/>
</dbReference>
<evidence type="ECO:0000256" key="1">
    <source>
        <dbReference type="ARBA" id="ARBA00023125"/>
    </source>
</evidence>
<dbReference type="InterPro" id="IPR041583">
    <property type="entry name" value="TetR_C_31"/>
</dbReference>
<dbReference type="PRINTS" id="PR00455">
    <property type="entry name" value="HTHTETR"/>
</dbReference>
<evidence type="ECO:0000259" key="3">
    <source>
        <dbReference type="PROSITE" id="PS50977"/>
    </source>
</evidence>
<dbReference type="InterPro" id="IPR050109">
    <property type="entry name" value="HTH-type_TetR-like_transc_reg"/>
</dbReference>
<dbReference type="Pfam" id="PF17940">
    <property type="entry name" value="TetR_C_31"/>
    <property type="match status" value="1"/>
</dbReference>
<dbReference type="EMBL" id="CP042430">
    <property type="protein sequence ID" value="QEC46545.1"/>
    <property type="molecule type" value="Genomic_DNA"/>
</dbReference>
<dbReference type="KEGG" id="bsol:FSW04_02435"/>
<dbReference type="SUPFAM" id="SSF46689">
    <property type="entry name" value="Homeodomain-like"/>
    <property type="match status" value="1"/>
</dbReference>
<evidence type="ECO:0000313" key="4">
    <source>
        <dbReference type="EMBL" id="QEC46545.1"/>
    </source>
</evidence>
<reference evidence="4 5" key="1">
    <citation type="journal article" date="2018" name="J. Microbiol.">
        <title>Baekduia soli gen. nov., sp. nov., a novel bacterium isolated from the soil of Baekdu Mountain and proposal of a novel family name, Baekduiaceae fam. nov.</title>
        <authorList>
            <person name="An D.S."/>
            <person name="Siddiqi M.Z."/>
            <person name="Kim K.H."/>
            <person name="Yu H.S."/>
            <person name="Im W.T."/>
        </authorList>
    </citation>
    <scope>NUCLEOTIDE SEQUENCE [LARGE SCALE GENOMIC DNA]</scope>
    <source>
        <strain evidence="4 5">BR7-21</strain>
    </source>
</reference>
<dbReference type="GO" id="GO:0003700">
    <property type="term" value="F:DNA-binding transcription factor activity"/>
    <property type="evidence" value="ECO:0007669"/>
    <property type="project" value="TreeGrafter"/>
</dbReference>
<dbReference type="InterPro" id="IPR001647">
    <property type="entry name" value="HTH_TetR"/>
</dbReference>
<sequence length="195" mass="20747">MTARPVRGEARRELILDAAIRVLGHEGPGMLTHRRVAAAAGLPLAATTYWFASKEELLVSAYRRAADRDIARVRAVALAHERDGLDVADALADLVASELQDGRSALIACFTMSLEAARRPQLRDIEAEWTEAYVEAISAMLVAAGSPQPRIDAEVLTAALDGLLLAHLARGGGSTDARDAVLPHLRRLVGALTAG</sequence>
<feature type="domain" description="HTH tetR-type" evidence="3">
    <location>
        <begin position="9"/>
        <end position="69"/>
    </location>
</feature>
<organism evidence="4 5">
    <name type="scientific">Baekduia soli</name>
    <dbReference type="NCBI Taxonomy" id="496014"/>
    <lineage>
        <taxon>Bacteria</taxon>
        <taxon>Bacillati</taxon>
        <taxon>Actinomycetota</taxon>
        <taxon>Thermoleophilia</taxon>
        <taxon>Solirubrobacterales</taxon>
        <taxon>Baekduiaceae</taxon>
        <taxon>Baekduia</taxon>
    </lineage>
</organism>
<protein>
    <submittedName>
        <fullName evidence="4">TetR family transcriptional regulator</fullName>
    </submittedName>
</protein>
<dbReference type="GO" id="GO:0000976">
    <property type="term" value="F:transcription cis-regulatory region binding"/>
    <property type="evidence" value="ECO:0007669"/>
    <property type="project" value="TreeGrafter"/>
</dbReference>
<dbReference type="SUPFAM" id="SSF48498">
    <property type="entry name" value="Tetracyclin repressor-like, C-terminal domain"/>
    <property type="match status" value="1"/>
</dbReference>
<dbReference type="Pfam" id="PF00440">
    <property type="entry name" value="TetR_N"/>
    <property type="match status" value="1"/>
</dbReference>
<proteinExistence type="predicted"/>
<dbReference type="RefSeq" id="WP_146915869.1">
    <property type="nucleotide sequence ID" value="NZ_CP042430.1"/>
</dbReference>
<gene>
    <name evidence="4" type="ORF">FSW04_02435</name>
</gene>
<feature type="DNA-binding region" description="H-T-H motif" evidence="2">
    <location>
        <begin position="32"/>
        <end position="51"/>
    </location>
</feature>
<evidence type="ECO:0000256" key="2">
    <source>
        <dbReference type="PROSITE-ProRule" id="PRU00335"/>
    </source>
</evidence>
<dbReference type="Gene3D" id="1.10.357.10">
    <property type="entry name" value="Tetracycline Repressor, domain 2"/>
    <property type="match status" value="1"/>
</dbReference>
<dbReference type="PANTHER" id="PTHR30055">
    <property type="entry name" value="HTH-TYPE TRANSCRIPTIONAL REGULATOR RUTR"/>
    <property type="match status" value="1"/>
</dbReference>
<keyword evidence="1 2" id="KW-0238">DNA-binding</keyword>
<name>A0A5B8U140_9ACTN</name>
<dbReference type="InterPro" id="IPR036271">
    <property type="entry name" value="Tet_transcr_reg_TetR-rel_C_sf"/>
</dbReference>